<dbReference type="PROSITE" id="PS00094">
    <property type="entry name" value="C5_MTASE_1"/>
    <property type="match status" value="1"/>
</dbReference>
<dbReference type="GO" id="GO:0052170">
    <property type="term" value="P:symbiont-mediated suppression of host innate immune response"/>
    <property type="evidence" value="ECO:0007669"/>
    <property type="project" value="UniProtKB-KW"/>
</dbReference>
<dbReference type="PANTHER" id="PTHR46098">
    <property type="entry name" value="TRNA (CYTOSINE(38)-C(5))-METHYLTRANSFERASE"/>
    <property type="match status" value="1"/>
</dbReference>
<keyword evidence="5" id="KW-0899">Viral immunoevasion</keyword>
<protein>
    <submittedName>
        <fullName evidence="8">Dcm Site-specific DNA methylase</fullName>
    </submittedName>
</protein>
<accession>A0A6J5RBY8</accession>
<evidence type="ECO:0000256" key="3">
    <source>
        <dbReference type="ARBA" id="ARBA00022679"/>
    </source>
</evidence>
<evidence type="ECO:0000256" key="4">
    <source>
        <dbReference type="ARBA" id="ARBA00022691"/>
    </source>
</evidence>
<keyword evidence="1 7" id="KW-0489">Methyltransferase</keyword>
<dbReference type="Gene3D" id="3.90.120.30">
    <property type="match status" value="1"/>
</dbReference>
<keyword evidence="2" id="KW-0945">Host-virus interaction</keyword>
<evidence type="ECO:0000256" key="7">
    <source>
        <dbReference type="PROSITE-ProRule" id="PRU01016"/>
    </source>
</evidence>
<comment type="similarity">
    <text evidence="7">Belongs to the class I-like SAM-binding methyltransferase superfamily. C5-methyltransferase family.</text>
</comment>
<gene>
    <name evidence="8" type="ORF">UFOVP1230_13</name>
</gene>
<dbReference type="InterPro" id="IPR029063">
    <property type="entry name" value="SAM-dependent_MTases_sf"/>
</dbReference>
<dbReference type="GO" id="GO:0032259">
    <property type="term" value="P:methylation"/>
    <property type="evidence" value="ECO:0007669"/>
    <property type="project" value="UniProtKB-KW"/>
</dbReference>
<keyword evidence="4 7" id="KW-0949">S-adenosyl-L-methionine</keyword>
<dbReference type="Gene3D" id="3.40.50.150">
    <property type="entry name" value="Vaccinia Virus protein VP39"/>
    <property type="match status" value="1"/>
</dbReference>
<proteinExistence type="inferred from homology"/>
<dbReference type="GO" id="GO:0008168">
    <property type="term" value="F:methyltransferase activity"/>
    <property type="evidence" value="ECO:0007669"/>
    <property type="project" value="UniProtKB-KW"/>
</dbReference>
<dbReference type="GO" id="GO:0099018">
    <property type="term" value="P:symbiont-mediated evasion of host restriction-modification system"/>
    <property type="evidence" value="ECO:0007669"/>
    <property type="project" value="UniProtKB-KW"/>
</dbReference>
<dbReference type="InterPro" id="IPR018117">
    <property type="entry name" value="C5_DNA_meth_AS"/>
</dbReference>
<dbReference type="InterPro" id="IPR001525">
    <property type="entry name" value="C5_MeTfrase"/>
</dbReference>
<evidence type="ECO:0000256" key="6">
    <source>
        <dbReference type="ARBA" id="ARBA00033479"/>
    </source>
</evidence>
<dbReference type="PANTHER" id="PTHR46098:SF1">
    <property type="entry name" value="TRNA (CYTOSINE(38)-C(5))-METHYLTRANSFERASE"/>
    <property type="match status" value="1"/>
</dbReference>
<dbReference type="InterPro" id="IPR050750">
    <property type="entry name" value="C5-MTase"/>
</dbReference>
<feature type="active site" evidence="7">
    <location>
        <position position="73"/>
    </location>
</feature>
<evidence type="ECO:0000256" key="2">
    <source>
        <dbReference type="ARBA" id="ARBA00022632"/>
    </source>
</evidence>
<reference evidence="8" key="1">
    <citation type="submission" date="2020-05" db="EMBL/GenBank/DDBJ databases">
        <authorList>
            <person name="Chiriac C."/>
            <person name="Salcher M."/>
            <person name="Ghai R."/>
            <person name="Kavagutti S V."/>
        </authorList>
    </citation>
    <scope>NUCLEOTIDE SEQUENCE</scope>
</reference>
<dbReference type="Gene3D" id="3.90.120.10">
    <property type="entry name" value="DNA Methylase, subunit A, domain 2"/>
    <property type="match status" value="1"/>
</dbReference>
<keyword evidence="2" id="KW-1090">Inhibition of host innate immune response by virus</keyword>
<keyword evidence="6" id="KW-1258">Restriction-modification system evasion by virus</keyword>
<dbReference type="PROSITE" id="PS51679">
    <property type="entry name" value="SAM_MT_C5"/>
    <property type="match status" value="1"/>
</dbReference>
<sequence>MNVLSLFDGMSCGQQALQRAGFEVTQYFASEIDKHAIKTTMANFPNTVQLGSVVGVDGYSLPKIDLLIGGSPCQSFSFAGKRKGMATKDEQEILTLEHYLRLKGEGFEFEGQSYLFWEYMRLLNECRTKNQNVCFLLENVEMGEKWETVLSRAIGVKGIHINSALISAQNRKRIYWTNIGLAPSGLFGDLESIIQQPKDKGILLKDILESDVDEKYFLSEKSIVGILKHKKEQEEKGFGFGAVIKNEDEKMNSLKIGGKGVDDLIVHNTMPRSGDPKKGGTGHLSRSDGKTYCLDTGNTNAVEIYNNKRLNETIEKHKENLEHGTLIDSYNQEIHNDKSITISTRVNASSCTHIVDTNAVEIVAMRGRENTAILTPKRTEFGKAIRKEYENGTIETQRKNIQQLEPRNDGKTNCLTSVQKDNLVREVKQISTNNKSNGGTQPYQQDRIYDVNGISPALQSQLCTGSTMINTSRIRRLTPIECERLQTVKDNYTNHVSDSQRYKMIGNGWTVDVIVHILNYLKTQKK</sequence>
<dbReference type="Pfam" id="PF00145">
    <property type="entry name" value="DNA_methylase"/>
    <property type="match status" value="2"/>
</dbReference>
<dbReference type="EMBL" id="LR797179">
    <property type="protein sequence ID" value="CAB4191887.1"/>
    <property type="molecule type" value="Genomic_DNA"/>
</dbReference>
<evidence type="ECO:0000256" key="5">
    <source>
        <dbReference type="ARBA" id="ARBA00023280"/>
    </source>
</evidence>
<name>A0A6J5RBY8_9CAUD</name>
<evidence type="ECO:0000313" key="8">
    <source>
        <dbReference type="EMBL" id="CAB4191887.1"/>
    </source>
</evidence>
<evidence type="ECO:0000256" key="1">
    <source>
        <dbReference type="ARBA" id="ARBA00022603"/>
    </source>
</evidence>
<keyword evidence="3 7" id="KW-0808">Transferase</keyword>
<organism evidence="8">
    <name type="scientific">uncultured Caudovirales phage</name>
    <dbReference type="NCBI Taxonomy" id="2100421"/>
    <lineage>
        <taxon>Viruses</taxon>
        <taxon>Duplodnaviria</taxon>
        <taxon>Heunggongvirae</taxon>
        <taxon>Uroviricota</taxon>
        <taxon>Caudoviricetes</taxon>
        <taxon>Peduoviridae</taxon>
        <taxon>Maltschvirus</taxon>
        <taxon>Maltschvirus maltsch</taxon>
    </lineage>
</organism>
<dbReference type="SUPFAM" id="SSF53335">
    <property type="entry name" value="S-adenosyl-L-methionine-dependent methyltransferases"/>
    <property type="match status" value="1"/>
</dbReference>